<name>A0A5B7FYH4_PORTR</name>
<gene>
    <name evidence="2" type="ORF">E2C01_044223</name>
</gene>
<dbReference type="Proteomes" id="UP000324222">
    <property type="component" value="Unassembled WGS sequence"/>
</dbReference>
<feature type="compositionally biased region" description="Basic and acidic residues" evidence="1">
    <location>
        <begin position="19"/>
        <end position="37"/>
    </location>
</feature>
<organism evidence="2 3">
    <name type="scientific">Portunus trituberculatus</name>
    <name type="common">Swimming crab</name>
    <name type="synonym">Neptunus trituberculatus</name>
    <dbReference type="NCBI Taxonomy" id="210409"/>
    <lineage>
        <taxon>Eukaryota</taxon>
        <taxon>Metazoa</taxon>
        <taxon>Ecdysozoa</taxon>
        <taxon>Arthropoda</taxon>
        <taxon>Crustacea</taxon>
        <taxon>Multicrustacea</taxon>
        <taxon>Malacostraca</taxon>
        <taxon>Eumalacostraca</taxon>
        <taxon>Eucarida</taxon>
        <taxon>Decapoda</taxon>
        <taxon>Pleocyemata</taxon>
        <taxon>Brachyura</taxon>
        <taxon>Eubrachyura</taxon>
        <taxon>Portunoidea</taxon>
        <taxon>Portunidae</taxon>
        <taxon>Portuninae</taxon>
        <taxon>Portunus</taxon>
    </lineage>
</organism>
<evidence type="ECO:0000313" key="2">
    <source>
        <dbReference type="EMBL" id="MPC50395.1"/>
    </source>
</evidence>
<dbReference type="AlphaFoldDB" id="A0A5B7FYH4"/>
<proteinExistence type="predicted"/>
<protein>
    <submittedName>
        <fullName evidence="2">Uncharacterized protein</fullName>
    </submittedName>
</protein>
<keyword evidence="3" id="KW-1185">Reference proteome</keyword>
<accession>A0A5B7FYH4</accession>
<evidence type="ECO:0000313" key="3">
    <source>
        <dbReference type="Proteomes" id="UP000324222"/>
    </source>
</evidence>
<feature type="compositionally biased region" description="Polar residues" evidence="1">
    <location>
        <begin position="61"/>
        <end position="71"/>
    </location>
</feature>
<reference evidence="2 3" key="1">
    <citation type="submission" date="2019-05" db="EMBL/GenBank/DDBJ databases">
        <title>Another draft genome of Portunus trituberculatus and its Hox gene families provides insights of decapod evolution.</title>
        <authorList>
            <person name="Jeong J.-H."/>
            <person name="Song I."/>
            <person name="Kim S."/>
            <person name="Choi T."/>
            <person name="Kim D."/>
            <person name="Ryu S."/>
            <person name="Kim W."/>
        </authorList>
    </citation>
    <scope>NUCLEOTIDE SEQUENCE [LARGE SCALE GENOMIC DNA]</scope>
    <source>
        <tissue evidence="2">Muscle</tissue>
    </source>
</reference>
<evidence type="ECO:0000256" key="1">
    <source>
        <dbReference type="SAM" id="MobiDB-lite"/>
    </source>
</evidence>
<dbReference type="EMBL" id="VSRR010009473">
    <property type="protein sequence ID" value="MPC50395.1"/>
    <property type="molecule type" value="Genomic_DNA"/>
</dbReference>
<feature type="region of interest" description="Disordered" evidence="1">
    <location>
        <begin position="1"/>
        <end position="71"/>
    </location>
</feature>
<feature type="compositionally biased region" description="Low complexity" evidence="1">
    <location>
        <begin position="49"/>
        <end position="60"/>
    </location>
</feature>
<comment type="caution">
    <text evidence="2">The sequence shown here is derived from an EMBL/GenBank/DDBJ whole genome shotgun (WGS) entry which is preliminary data.</text>
</comment>
<sequence length="71" mass="7577">MLGCGRDETAPPLLTGSIHEAHKSQWDEPTTQHRDVGSARLRLRKVMASGGPCPGSSSSPHHTNLPPNTPI</sequence>